<reference evidence="2 3" key="1">
    <citation type="journal article" date="2019" name="Int. J. Syst. Evol. Microbiol.">
        <title>The Global Catalogue of Microorganisms (GCM) 10K type strain sequencing project: providing services to taxonomists for standard genome sequencing and annotation.</title>
        <authorList>
            <consortium name="The Broad Institute Genomics Platform"/>
            <consortium name="The Broad Institute Genome Sequencing Center for Infectious Disease"/>
            <person name="Wu L."/>
            <person name="Ma J."/>
        </authorList>
    </citation>
    <scope>NUCLEOTIDE SEQUENCE [LARGE SCALE GENOMIC DNA]</scope>
    <source>
        <strain evidence="2 3">JCM 12398</strain>
    </source>
</reference>
<dbReference type="InterPro" id="IPR054263">
    <property type="entry name" value="DUF6994"/>
</dbReference>
<accession>A0ABN1YMC5</accession>
<evidence type="ECO:0000256" key="1">
    <source>
        <dbReference type="SAM" id="MobiDB-lite"/>
    </source>
</evidence>
<dbReference type="Proteomes" id="UP001501266">
    <property type="component" value="Unassembled WGS sequence"/>
</dbReference>
<proteinExistence type="predicted"/>
<dbReference type="EMBL" id="BAAAKK010000001">
    <property type="protein sequence ID" value="GAA1417904.1"/>
    <property type="molecule type" value="Genomic_DNA"/>
</dbReference>
<evidence type="ECO:0000313" key="2">
    <source>
        <dbReference type="EMBL" id="GAA1417904.1"/>
    </source>
</evidence>
<evidence type="ECO:0000313" key="3">
    <source>
        <dbReference type="Proteomes" id="UP001501266"/>
    </source>
</evidence>
<keyword evidence="3" id="KW-1185">Reference proteome</keyword>
<protein>
    <submittedName>
        <fullName evidence="2">Uncharacterized protein</fullName>
    </submittedName>
</protein>
<feature type="region of interest" description="Disordered" evidence="1">
    <location>
        <begin position="1"/>
        <end position="23"/>
    </location>
</feature>
<name>A0ABN1YMC5_9MICO</name>
<gene>
    <name evidence="2" type="ORF">GCM10009640_02800</name>
</gene>
<sequence>MRMEPDAGFNFQSDAKGKDPDSHSPMLRRFHQRLWSKPLPSGGELRLRTDDPSRYLWASIGSGDVVLKSDSIIQTFSYWQRMKPILSTIDVDDIAAFDDLSYTIGGMLVWPVGPPSINQDRGTSRAIADRIDLTLECVRLHYAREKHPLERALVGNSWFFSLFRDFSGYVEFFLLDDLIDTASRSVRFFLPFTGFAASGVPANLDEYRTFMDRSMRFVEARNARIAAWLEKHPSDLER</sequence>
<dbReference type="Pfam" id="PF22507">
    <property type="entry name" value="DUF6994"/>
    <property type="match status" value="1"/>
</dbReference>
<organism evidence="2 3">
    <name type="scientific">Agrococcus citreus</name>
    <dbReference type="NCBI Taxonomy" id="84643"/>
    <lineage>
        <taxon>Bacteria</taxon>
        <taxon>Bacillati</taxon>
        <taxon>Actinomycetota</taxon>
        <taxon>Actinomycetes</taxon>
        <taxon>Micrococcales</taxon>
        <taxon>Microbacteriaceae</taxon>
        <taxon>Agrococcus</taxon>
    </lineage>
</organism>
<comment type="caution">
    <text evidence="2">The sequence shown here is derived from an EMBL/GenBank/DDBJ whole genome shotgun (WGS) entry which is preliminary data.</text>
</comment>